<name>A0A9P5XXC3_9AGAR</name>
<evidence type="ECO:0000313" key="1">
    <source>
        <dbReference type="EMBL" id="KAF9457421.1"/>
    </source>
</evidence>
<accession>A0A9P5XXC3</accession>
<dbReference type="Proteomes" id="UP000807353">
    <property type="component" value="Unassembled WGS sequence"/>
</dbReference>
<organism evidence="1 2">
    <name type="scientific">Collybia nuda</name>
    <dbReference type="NCBI Taxonomy" id="64659"/>
    <lineage>
        <taxon>Eukaryota</taxon>
        <taxon>Fungi</taxon>
        <taxon>Dikarya</taxon>
        <taxon>Basidiomycota</taxon>
        <taxon>Agaricomycotina</taxon>
        <taxon>Agaricomycetes</taxon>
        <taxon>Agaricomycetidae</taxon>
        <taxon>Agaricales</taxon>
        <taxon>Tricholomatineae</taxon>
        <taxon>Clitocybaceae</taxon>
        <taxon>Collybia</taxon>
    </lineage>
</organism>
<dbReference type="EMBL" id="MU150372">
    <property type="protein sequence ID" value="KAF9457421.1"/>
    <property type="molecule type" value="Genomic_DNA"/>
</dbReference>
<sequence>LTSLDLLQKHALVRALRSSEHRIDLVERVTLDGADLILDVHASLIFVPLLSLPA</sequence>
<feature type="non-terminal residue" evidence="1">
    <location>
        <position position="54"/>
    </location>
</feature>
<evidence type="ECO:0000313" key="2">
    <source>
        <dbReference type="Proteomes" id="UP000807353"/>
    </source>
</evidence>
<gene>
    <name evidence="1" type="ORF">BDZ94DRAFT_1116654</name>
</gene>
<dbReference type="OrthoDB" id="2422840at2759"/>
<feature type="non-terminal residue" evidence="1">
    <location>
        <position position="1"/>
    </location>
</feature>
<keyword evidence="2" id="KW-1185">Reference proteome</keyword>
<comment type="caution">
    <text evidence="1">The sequence shown here is derived from an EMBL/GenBank/DDBJ whole genome shotgun (WGS) entry which is preliminary data.</text>
</comment>
<reference evidence="1" key="1">
    <citation type="submission" date="2020-11" db="EMBL/GenBank/DDBJ databases">
        <authorList>
            <consortium name="DOE Joint Genome Institute"/>
            <person name="Ahrendt S."/>
            <person name="Riley R."/>
            <person name="Andreopoulos W."/>
            <person name="Labutti K."/>
            <person name="Pangilinan J."/>
            <person name="Ruiz-Duenas F.J."/>
            <person name="Barrasa J.M."/>
            <person name="Sanchez-Garcia M."/>
            <person name="Camarero S."/>
            <person name="Miyauchi S."/>
            <person name="Serrano A."/>
            <person name="Linde D."/>
            <person name="Babiker R."/>
            <person name="Drula E."/>
            <person name="Ayuso-Fernandez I."/>
            <person name="Pacheco R."/>
            <person name="Padilla G."/>
            <person name="Ferreira P."/>
            <person name="Barriuso J."/>
            <person name="Kellner H."/>
            <person name="Castanera R."/>
            <person name="Alfaro M."/>
            <person name="Ramirez L."/>
            <person name="Pisabarro A.G."/>
            <person name="Kuo A."/>
            <person name="Tritt A."/>
            <person name="Lipzen A."/>
            <person name="He G."/>
            <person name="Yan M."/>
            <person name="Ng V."/>
            <person name="Cullen D."/>
            <person name="Martin F."/>
            <person name="Rosso M.-N."/>
            <person name="Henrissat B."/>
            <person name="Hibbett D."/>
            <person name="Martinez A.T."/>
            <person name="Grigoriev I.V."/>
        </authorList>
    </citation>
    <scope>NUCLEOTIDE SEQUENCE</scope>
    <source>
        <strain evidence="1">CBS 247.69</strain>
    </source>
</reference>
<proteinExistence type="predicted"/>
<protein>
    <submittedName>
        <fullName evidence="1">Uncharacterized protein</fullName>
    </submittedName>
</protein>
<dbReference type="AlphaFoldDB" id="A0A9P5XXC3"/>